<dbReference type="OrthoDB" id="186786at2759"/>
<dbReference type="OMA" id="VANHVAW"/>
<dbReference type="GeneID" id="110976777"/>
<evidence type="ECO:0000313" key="8">
    <source>
        <dbReference type="RefSeq" id="XP_022086041.1"/>
    </source>
</evidence>
<keyword evidence="2" id="KW-0808">Transferase</keyword>
<protein>
    <submittedName>
        <fullName evidence="7 8">Lysocardiolipin acyltransferase 1-like</fullName>
    </submittedName>
</protein>
<dbReference type="Pfam" id="PF01553">
    <property type="entry name" value="Acyltransferase"/>
    <property type="match status" value="1"/>
</dbReference>
<evidence type="ECO:0000256" key="2">
    <source>
        <dbReference type="ARBA" id="ARBA00022679"/>
    </source>
</evidence>
<evidence type="ECO:0000313" key="6">
    <source>
        <dbReference type="Proteomes" id="UP000694845"/>
    </source>
</evidence>
<gene>
    <name evidence="7 8" type="primary">LOC110976777</name>
</gene>
<dbReference type="PANTHER" id="PTHR10983:SF16">
    <property type="entry name" value="LYSOCARDIOLIPIN ACYLTRANSFERASE 1"/>
    <property type="match status" value="1"/>
</dbReference>
<keyword evidence="4" id="KW-0812">Transmembrane</keyword>
<dbReference type="InterPro" id="IPR002123">
    <property type="entry name" value="Plipid/glycerol_acylTrfase"/>
</dbReference>
<reference evidence="7 8" key="1">
    <citation type="submission" date="2025-04" db="UniProtKB">
        <authorList>
            <consortium name="RefSeq"/>
        </authorList>
    </citation>
    <scope>IDENTIFICATION</scope>
</reference>
<dbReference type="GO" id="GO:0016746">
    <property type="term" value="F:acyltransferase activity"/>
    <property type="evidence" value="ECO:0007669"/>
    <property type="project" value="UniProtKB-KW"/>
</dbReference>
<evidence type="ECO:0000259" key="5">
    <source>
        <dbReference type="SMART" id="SM00563"/>
    </source>
</evidence>
<keyword evidence="3" id="KW-0012">Acyltransferase</keyword>
<evidence type="ECO:0000256" key="1">
    <source>
        <dbReference type="ARBA" id="ARBA00008655"/>
    </source>
</evidence>
<name>A0A8B7Y171_ACAPL</name>
<dbReference type="RefSeq" id="XP_022086041.1">
    <property type="nucleotide sequence ID" value="XM_022230349.1"/>
</dbReference>
<dbReference type="SUPFAM" id="SSF69593">
    <property type="entry name" value="Glycerol-3-phosphate (1)-acyltransferase"/>
    <property type="match status" value="1"/>
</dbReference>
<organism evidence="6 7">
    <name type="scientific">Acanthaster planci</name>
    <name type="common">Crown-of-thorns starfish</name>
    <dbReference type="NCBI Taxonomy" id="133434"/>
    <lineage>
        <taxon>Eukaryota</taxon>
        <taxon>Metazoa</taxon>
        <taxon>Echinodermata</taxon>
        <taxon>Eleutherozoa</taxon>
        <taxon>Asterozoa</taxon>
        <taxon>Asteroidea</taxon>
        <taxon>Valvatacea</taxon>
        <taxon>Valvatida</taxon>
        <taxon>Acanthasteridae</taxon>
        <taxon>Acanthaster</taxon>
    </lineage>
</organism>
<feature type="transmembrane region" description="Helical" evidence="4">
    <location>
        <begin position="352"/>
        <end position="371"/>
    </location>
</feature>
<sequence>MTAPSHLPLFPPLSLLGVFKGTVCTLAMGLTATLGSVFMLGPIMPLMVIQPRLFRWINDWMMNLWLLLPVALMEIVMGVTIMTSGDTLQSDEGSIILMNHRTRLDWMFFWVVLHRQSTLRTEKIILKNDPKMAPGFGWAMQVACYIFLRRQWEVDKPWLLSMLEYFGLLQYKGQFLIFPEGTNLDAKTKLRSDRFAQKNNLPLYQYCLHPRTTGLIFLTQELRQKNLLDTMYDVTVTYPDLIPEHGELNMVVGNLPTRVNFHIRRHPQSSLPASKEGLESWCLERWRAKEAALGAFYSGGKDCLVFPGGEGDGGETHTLESDRRTLYLAVLYWLVFLLAVFILLWYSVLARWYLLVGTIYFIYQLVVRGGVETSIMESCRWFYKQKERRS</sequence>
<feature type="transmembrane region" description="Helical" evidence="4">
    <location>
        <begin position="20"/>
        <end position="43"/>
    </location>
</feature>
<feature type="transmembrane region" description="Helical" evidence="4">
    <location>
        <begin position="64"/>
        <end position="83"/>
    </location>
</feature>
<dbReference type="SMART" id="SM00563">
    <property type="entry name" value="PlsC"/>
    <property type="match status" value="1"/>
</dbReference>
<dbReference type="RefSeq" id="XP_022086040.1">
    <property type="nucleotide sequence ID" value="XM_022230348.1"/>
</dbReference>
<dbReference type="GO" id="GO:0036149">
    <property type="term" value="P:phosphatidylinositol acyl-chain remodeling"/>
    <property type="evidence" value="ECO:0007669"/>
    <property type="project" value="TreeGrafter"/>
</dbReference>
<dbReference type="Pfam" id="PF16076">
    <property type="entry name" value="Acyltransf_C"/>
    <property type="match status" value="1"/>
</dbReference>
<proteinExistence type="inferred from homology"/>
<evidence type="ECO:0000256" key="3">
    <source>
        <dbReference type="ARBA" id="ARBA00023315"/>
    </source>
</evidence>
<dbReference type="Proteomes" id="UP000694845">
    <property type="component" value="Unplaced"/>
</dbReference>
<dbReference type="KEGG" id="aplc:110976777"/>
<accession>A0A8B7Y171</accession>
<dbReference type="PANTHER" id="PTHR10983">
    <property type="entry name" value="1-ACYLGLYCEROL-3-PHOSPHATE ACYLTRANSFERASE-RELATED"/>
    <property type="match status" value="1"/>
</dbReference>
<keyword evidence="4" id="KW-0472">Membrane</keyword>
<dbReference type="InterPro" id="IPR032098">
    <property type="entry name" value="Acyltransf_C"/>
</dbReference>
<comment type="similarity">
    <text evidence="1">Belongs to the 1-acyl-sn-glycerol-3-phosphate acyltransferase family.</text>
</comment>
<keyword evidence="6" id="KW-1185">Reference proteome</keyword>
<evidence type="ECO:0000313" key="7">
    <source>
        <dbReference type="RefSeq" id="XP_022086040.1"/>
    </source>
</evidence>
<evidence type="ECO:0000256" key="4">
    <source>
        <dbReference type="SAM" id="Phobius"/>
    </source>
</evidence>
<feature type="domain" description="Phospholipid/glycerol acyltransferase" evidence="5">
    <location>
        <begin position="94"/>
        <end position="212"/>
    </location>
</feature>
<feature type="transmembrane region" description="Helical" evidence="4">
    <location>
        <begin position="326"/>
        <end position="346"/>
    </location>
</feature>
<dbReference type="CDD" id="cd07990">
    <property type="entry name" value="LPLAT_LCLAT1-like"/>
    <property type="match status" value="1"/>
</dbReference>
<keyword evidence="4" id="KW-1133">Transmembrane helix</keyword>
<dbReference type="AlphaFoldDB" id="A0A8B7Y171"/>
<dbReference type="GO" id="GO:0005783">
    <property type="term" value="C:endoplasmic reticulum"/>
    <property type="evidence" value="ECO:0007669"/>
    <property type="project" value="TreeGrafter"/>
</dbReference>
<feature type="transmembrane region" description="Helical" evidence="4">
    <location>
        <begin position="132"/>
        <end position="148"/>
    </location>
</feature>